<gene>
    <name evidence="1" type="ORF">M9458_024984</name>
</gene>
<dbReference type="AlphaFoldDB" id="A0ABD0Q048"/>
<dbReference type="Proteomes" id="UP001529510">
    <property type="component" value="Unassembled WGS sequence"/>
</dbReference>
<sequence>RFCVDCQLLILPKERANHAKHKALSEDITVQRLKRPSLLLCPLDNKKSNAQYLFADRSCHFLLDMLLGLGFQKILCVGTPR</sequence>
<name>A0ABD0Q048_CIRMR</name>
<feature type="non-terminal residue" evidence="1">
    <location>
        <position position="1"/>
    </location>
</feature>
<keyword evidence="2" id="KW-1185">Reference proteome</keyword>
<proteinExistence type="predicted"/>
<evidence type="ECO:0000313" key="1">
    <source>
        <dbReference type="EMBL" id="KAL0179542.1"/>
    </source>
</evidence>
<dbReference type="PANTHER" id="PTHR13493:SF3">
    <property type="entry name" value="RRNA N6-ADENOSINE-METHYLTRANSFERASE ZCCHC4"/>
    <property type="match status" value="1"/>
</dbReference>
<dbReference type="PANTHER" id="PTHR13493">
    <property type="entry name" value="ZINC FINGER CCHC DOMAIN-CONTAINING"/>
    <property type="match status" value="1"/>
</dbReference>
<feature type="non-terminal residue" evidence="1">
    <location>
        <position position="81"/>
    </location>
</feature>
<protein>
    <submittedName>
        <fullName evidence="1">Uncharacterized protein</fullName>
    </submittedName>
</protein>
<accession>A0ABD0Q048</accession>
<evidence type="ECO:0000313" key="2">
    <source>
        <dbReference type="Proteomes" id="UP001529510"/>
    </source>
</evidence>
<reference evidence="1 2" key="1">
    <citation type="submission" date="2024-05" db="EMBL/GenBank/DDBJ databases">
        <title>Genome sequencing and assembly of Indian major carp, Cirrhinus mrigala (Hamilton, 1822).</title>
        <authorList>
            <person name="Mohindra V."/>
            <person name="Chowdhury L.M."/>
            <person name="Lal K."/>
            <person name="Jena J.K."/>
        </authorList>
    </citation>
    <scope>NUCLEOTIDE SEQUENCE [LARGE SCALE GENOMIC DNA]</scope>
    <source>
        <strain evidence="1">CM1030</strain>
        <tissue evidence="1">Blood</tissue>
    </source>
</reference>
<dbReference type="EMBL" id="JAMKFB020000012">
    <property type="protein sequence ID" value="KAL0179542.1"/>
    <property type="molecule type" value="Genomic_DNA"/>
</dbReference>
<dbReference type="InterPro" id="IPR039846">
    <property type="entry name" value="ZCCHC4"/>
</dbReference>
<comment type="caution">
    <text evidence="1">The sequence shown here is derived from an EMBL/GenBank/DDBJ whole genome shotgun (WGS) entry which is preliminary data.</text>
</comment>
<organism evidence="1 2">
    <name type="scientific">Cirrhinus mrigala</name>
    <name type="common">Mrigala</name>
    <dbReference type="NCBI Taxonomy" id="683832"/>
    <lineage>
        <taxon>Eukaryota</taxon>
        <taxon>Metazoa</taxon>
        <taxon>Chordata</taxon>
        <taxon>Craniata</taxon>
        <taxon>Vertebrata</taxon>
        <taxon>Euteleostomi</taxon>
        <taxon>Actinopterygii</taxon>
        <taxon>Neopterygii</taxon>
        <taxon>Teleostei</taxon>
        <taxon>Ostariophysi</taxon>
        <taxon>Cypriniformes</taxon>
        <taxon>Cyprinidae</taxon>
        <taxon>Labeoninae</taxon>
        <taxon>Labeonini</taxon>
        <taxon>Cirrhinus</taxon>
    </lineage>
</organism>